<gene>
    <name evidence="2" type="ORF">CAOG_001803</name>
</gene>
<name>A0A0D2WL42_CAPO3</name>
<dbReference type="PANTHER" id="PTHR14303:SF0">
    <property type="entry name" value="DNA POLYMERASE DELTA SUBUNIT 4"/>
    <property type="match status" value="1"/>
</dbReference>
<dbReference type="PhylomeDB" id="A0A0D2WL42"/>
<keyword evidence="3" id="KW-1185">Reference proteome</keyword>
<evidence type="ECO:0000313" key="2">
    <source>
        <dbReference type="EMBL" id="KJE90493.1"/>
    </source>
</evidence>
<dbReference type="InParanoid" id="A0A0D2WL42"/>
<dbReference type="GO" id="GO:0006261">
    <property type="term" value="P:DNA-templated DNA replication"/>
    <property type="evidence" value="ECO:0007669"/>
    <property type="project" value="TreeGrafter"/>
</dbReference>
<reference evidence="3" key="1">
    <citation type="submission" date="2011-02" db="EMBL/GenBank/DDBJ databases">
        <title>The Genome Sequence of Capsaspora owczarzaki ATCC 30864.</title>
        <authorList>
            <person name="Russ C."/>
            <person name="Cuomo C."/>
            <person name="Burger G."/>
            <person name="Gray M.W."/>
            <person name="Holland P.W.H."/>
            <person name="King N."/>
            <person name="Lang F.B.F."/>
            <person name="Roger A.J."/>
            <person name="Ruiz-Trillo I."/>
            <person name="Young S.K."/>
            <person name="Zeng Q."/>
            <person name="Gargeya S."/>
            <person name="Alvarado L."/>
            <person name="Berlin A."/>
            <person name="Chapman S.B."/>
            <person name="Chen Z."/>
            <person name="Freedman E."/>
            <person name="Gellesch M."/>
            <person name="Goldberg J."/>
            <person name="Griggs A."/>
            <person name="Gujja S."/>
            <person name="Heilman E."/>
            <person name="Heiman D."/>
            <person name="Howarth C."/>
            <person name="Mehta T."/>
            <person name="Neiman D."/>
            <person name="Pearson M."/>
            <person name="Roberts A."/>
            <person name="Saif S."/>
            <person name="Shea T."/>
            <person name="Shenoy N."/>
            <person name="Sisk P."/>
            <person name="Stolte C."/>
            <person name="Sykes S."/>
            <person name="White J."/>
            <person name="Yandava C."/>
            <person name="Haas B."/>
            <person name="Nusbaum C."/>
            <person name="Birren B."/>
        </authorList>
    </citation>
    <scope>NUCLEOTIDE SEQUENCE</scope>
    <source>
        <strain evidence="3">ATCC 30864</strain>
    </source>
</reference>
<protein>
    <recommendedName>
        <fullName evidence="4">DNA polymerase delta subunit 4</fullName>
    </recommendedName>
</protein>
<feature type="region of interest" description="Disordered" evidence="1">
    <location>
        <begin position="1"/>
        <end position="20"/>
    </location>
</feature>
<dbReference type="GO" id="GO:0000731">
    <property type="term" value="P:DNA synthesis involved in DNA repair"/>
    <property type="evidence" value="ECO:0007669"/>
    <property type="project" value="InterPro"/>
</dbReference>
<dbReference type="GO" id="GO:0043625">
    <property type="term" value="C:delta DNA polymerase complex"/>
    <property type="evidence" value="ECO:0007669"/>
    <property type="project" value="TreeGrafter"/>
</dbReference>
<dbReference type="PANTHER" id="PTHR14303">
    <property type="entry name" value="DNA POLYMERASE DELTA SUBUNIT 4"/>
    <property type="match status" value="1"/>
</dbReference>
<dbReference type="OMA" id="WERAQKY"/>
<dbReference type="AlphaFoldDB" id="A0A0D2WL42"/>
<evidence type="ECO:0008006" key="4">
    <source>
        <dbReference type="Google" id="ProtNLM"/>
    </source>
</evidence>
<organism evidence="2 3">
    <name type="scientific">Capsaspora owczarzaki (strain ATCC 30864)</name>
    <dbReference type="NCBI Taxonomy" id="595528"/>
    <lineage>
        <taxon>Eukaryota</taxon>
        <taxon>Filasterea</taxon>
        <taxon>Capsaspora</taxon>
    </lineage>
</organism>
<proteinExistence type="predicted"/>
<evidence type="ECO:0000313" key="3">
    <source>
        <dbReference type="Proteomes" id="UP000008743"/>
    </source>
</evidence>
<sequence length="131" mass="14605">MSTRSRRSTTSPAAKANVRIDTAFSKTRPSVAAGHVGESIKANAKSRQVIEVLDDDLDATSREQQLELLKAFDLDSEYGPAIGITRLERWERAQKYGLEPPVQIKLLVQAHSDDLDYTKCFWKTDGPNVCI</sequence>
<dbReference type="GO" id="GO:0003887">
    <property type="term" value="F:DNA-directed DNA polymerase activity"/>
    <property type="evidence" value="ECO:0007669"/>
    <property type="project" value="TreeGrafter"/>
</dbReference>
<accession>A0A0D2WL42</accession>
<dbReference type="Pfam" id="PF04081">
    <property type="entry name" value="DNA_pol_delta_4"/>
    <property type="match status" value="1"/>
</dbReference>
<dbReference type="eggNOG" id="ENOG502SC9I">
    <property type="taxonomic scope" value="Eukaryota"/>
</dbReference>
<dbReference type="EMBL" id="KE346361">
    <property type="protein sequence ID" value="KJE90493.1"/>
    <property type="molecule type" value="Genomic_DNA"/>
</dbReference>
<dbReference type="OrthoDB" id="337486at2759"/>
<dbReference type="STRING" id="595528.A0A0D2WL42"/>
<dbReference type="Proteomes" id="UP000008743">
    <property type="component" value="Unassembled WGS sequence"/>
</dbReference>
<evidence type="ECO:0000256" key="1">
    <source>
        <dbReference type="SAM" id="MobiDB-lite"/>
    </source>
</evidence>
<dbReference type="InterPro" id="IPR007218">
    <property type="entry name" value="DNA_pol_delta_4"/>
</dbReference>
<dbReference type="RefSeq" id="XP_004364671.1">
    <property type="nucleotide sequence ID" value="XM_004364614.2"/>
</dbReference>